<reference evidence="2 3" key="1">
    <citation type="journal article" date="2006" name="Science">
        <title>Phytophthora genome sequences uncover evolutionary origins and mechanisms of pathogenesis.</title>
        <authorList>
            <person name="Tyler B.M."/>
            <person name="Tripathy S."/>
            <person name="Zhang X."/>
            <person name="Dehal P."/>
            <person name="Jiang R.H."/>
            <person name="Aerts A."/>
            <person name="Arredondo F.D."/>
            <person name="Baxter L."/>
            <person name="Bensasson D."/>
            <person name="Beynon J.L."/>
            <person name="Chapman J."/>
            <person name="Damasceno C.M."/>
            <person name="Dorrance A.E."/>
            <person name="Dou D."/>
            <person name="Dickerman A.W."/>
            <person name="Dubchak I.L."/>
            <person name="Garbelotto M."/>
            <person name="Gijzen M."/>
            <person name="Gordon S.G."/>
            <person name="Govers F."/>
            <person name="Grunwald N.J."/>
            <person name="Huang W."/>
            <person name="Ivors K.L."/>
            <person name="Jones R.W."/>
            <person name="Kamoun S."/>
            <person name="Krampis K."/>
            <person name="Lamour K.H."/>
            <person name="Lee M.K."/>
            <person name="McDonald W.H."/>
            <person name="Medina M."/>
            <person name="Meijer H.J."/>
            <person name="Nordberg E.K."/>
            <person name="Maclean D.J."/>
            <person name="Ospina-Giraldo M.D."/>
            <person name="Morris P.F."/>
            <person name="Phuntumart V."/>
            <person name="Putnam N.H."/>
            <person name="Rash S."/>
            <person name="Rose J.K."/>
            <person name="Sakihama Y."/>
            <person name="Salamov A.A."/>
            <person name="Savidor A."/>
            <person name="Scheuring C.F."/>
            <person name="Smith B.M."/>
            <person name="Sobral B.W."/>
            <person name="Terry A."/>
            <person name="Torto-Alalibo T.A."/>
            <person name="Win J."/>
            <person name="Xu Z."/>
            <person name="Zhang H."/>
            <person name="Grigoriev I.V."/>
            <person name="Rokhsar D.S."/>
            <person name="Boore J.L."/>
        </authorList>
    </citation>
    <scope>NUCLEOTIDE SEQUENCE [LARGE SCALE GENOMIC DNA]</scope>
    <source>
        <strain evidence="2 3">P6497</strain>
    </source>
</reference>
<dbReference type="Proteomes" id="UP000002640">
    <property type="component" value="Unassembled WGS sequence"/>
</dbReference>
<dbReference type="EMBL" id="JH159153">
    <property type="protein sequence ID" value="EGZ21237.1"/>
    <property type="molecule type" value="Genomic_DNA"/>
</dbReference>
<evidence type="ECO:0000313" key="3">
    <source>
        <dbReference type="Proteomes" id="UP000002640"/>
    </source>
</evidence>
<keyword evidence="3" id="KW-1185">Reference proteome</keyword>
<evidence type="ECO:0000313" key="2">
    <source>
        <dbReference type="EMBL" id="EGZ21237.1"/>
    </source>
</evidence>
<feature type="chain" id="PRO_5003472029" description="RxLR effector protein" evidence="1">
    <location>
        <begin position="24"/>
        <end position="72"/>
    </location>
</feature>
<accession>G4ZB18</accession>
<gene>
    <name evidence="2" type="ORF">PHYSODRAFT_490337</name>
</gene>
<sequence length="72" mass="7896">MKFFLAQVLAAVALLTSGTVADAEPTDPNGGDGGNLQSLSLKPGEYFKCMEVHWGSHVRKTRISQYEQDARR</sequence>
<name>G4ZB18_PHYSP</name>
<dbReference type="KEGG" id="psoj:PHYSODRAFT_490337"/>
<organism evidence="2 3">
    <name type="scientific">Phytophthora sojae (strain P6497)</name>
    <name type="common">Soybean stem and root rot agent</name>
    <name type="synonym">Phytophthora megasperma f. sp. glycines</name>
    <dbReference type="NCBI Taxonomy" id="1094619"/>
    <lineage>
        <taxon>Eukaryota</taxon>
        <taxon>Sar</taxon>
        <taxon>Stramenopiles</taxon>
        <taxon>Oomycota</taxon>
        <taxon>Peronosporomycetes</taxon>
        <taxon>Peronosporales</taxon>
        <taxon>Peronosporaceae</taxon>
        <taxon>Phytophthora</taxon>
    </lineage>
</organism>
<dbReference type="RefSeq" id="XP_009523954.1">
    <property type="nucleotide sequence ID" value="XM_009525659.1"/>
</dbReference>
<feature type="signal peptide" evidence="1">
    <location>
        <begin position="1"/>
        <end position="23"/>
    </location>
</feature>
<evidence type="ECO:0000256" key="1">
    <source>
        <dbReference type="SAM" id="SignalP"/>
    </source>
</evidence>
<proteinExistence type="predicted"/>
<dbReference type="GeneID" id="20656553"/>
<protein>
    <recommendedName>
        <fullName evidence="4">RxLR effector protein</fullName>
    </recommendedName>
</protein>
<evidence type="ECO:0008006" key="4">
    <source>
        <dbReference type="Google" id="ProtNLM"/>
    </source>
</evidence>
<dbReference type="AlphaFoldDB" id="G4ZB18"/>
<dbReference type="InParanoid" id="G4ZB18"/>
<keyword evidence="1" id="KW-0732">Signal</keyword>